<evidence type="ECO:0000259" key="10">
    <source>
        <dbReference type="PROSITE" id="PS50109"/>
    </source>
</evidence>
<dbReference type="Gene3D" id="3.40.50.2300">
    <property type="match status" value="1"/>
</dbReference>
<dbReference type="PROSITE" id="PS50110">
    <property type="entry name" value="RESPONSE_REGULATORY"/>
    <property type="match status" value="1"/>
</dbReference>
<dbReference type="InterPro" id="IPR003594">
    <property type="entry name" value="HATPase_dom"/>
</dbReference>
<feature type="modified residue" description="4-aspartylphosphate" evidence="9">
    <location>
        <position position="665"/>
    </location>
</feature>
<comment type="catalytic activity">
    <reaction evidence="1">
        <text>ATP + protein L-histidine = ADP + protein N-phospho-L-histidine.</text>
        <dbReference type="EC" id="2.7.13.3"/>
    </reaction>
</comment>
<evidence type="ECO:0000256" key="1">
    <source>
        <dbReference type="ARBA" id="ARBA00000085"/>
    </source>
</evidence>
<sequence length="750" mass="79622">MRIRFWLLVVLFAVWLSAAAGFGLLTWNLHQQKVSALLEQVSDGAEAVNIVTERELDKRVVLARALASSRAARDGDFARFHEEAEVASRGTESWAVLASEEALLVNTLSTAGAPAVQRSLPRSLTDGAPMVVFVPNGPVAKQAVITVLVPVPGHRPQKYNVGVSFKPSDLQPVLADAGKSVAGPALTIIDDQHLIMARSRDPQRWLGKSASPAFRSRIASAGYGFAESTTLDGVASLTYLTKPNAYGWSVVSAIPQSELAAAAWGASAKALFASGAFLVFLLGIGLYGTRVITHAVQALGKVADDLGNNIVPKLEPSGVPEFDSVAKALQAAGVKAQEATTTLERRVEQAVGEAREAQEKLAHSHKLELVGRLTAGVAHDFNNLLQTITVAHHLLQLRLHGEQERKALAGAVRATSKAADLIKQLMLLGRAQKLEPCLVNITDVLLKEHELTSQAVGANVKLSAELEPNLPPIFVDPVQLEMALLNLIFNARDALPTGGAIKLRVRLATAEESRLVGLGHFIRVEVADNGVGMSAQTRAQAFEPFFTTKAPGVGTGMGLAQVHAFAIQSGGGIQLDSELDQGTRITLYLPVAPASDEPAMPVGVPPTRPASLKLKVLLVEDDVLVAGIVTTALEGRGCKVRACHNADEAVRALIDGEPFDLLFTDVVMPGSLNGVELAGWVRLHRPEVAVVIATGYADNVSNIAAPVIRKPYGIESLHALLEEVYQRHVGGDEAALMRGPAQHGHASISD</sequence>
<proteinExistence type="predicted"/>
<dbReference type="PANTHER" id="PTHR43065">
    <property type="entry name" value="SENSOR HISTIDINE KINASE"/>
    <property type="match status" value="1"/>
</dbReference>
<keyword evidence="4" id="KW-0808">Transferase</keyword>
<dbReference type="PROSITE" id="PS50109">
    <property type="entry name" value="HIS_KIN"/>
    <property type="match status" value="1"/>
</dbReference>
<keyword evidence="6 12" id="KW-0418">Kinase</keyword>
<dbReference type="InterPro" id="IPR036097">
    <property type="entry name" value="HisK_dim/P_sf"/>
</dbReference>
<dbReference type="PANTHER" id="PTHR43065:SF46">
    <property type="entry name" value="C4-DICARBOXYLATE TRANSPORT SENSOR PROTEIN DCTB"/>
    <property type="match status" value="1"/>
</dbReference>
<keyword evidence="3 9" id="KW-0597">Phosphoprotein</keyword>
<dbReference type="SMART" id="SM00388">
    <property type="entry name" value="HisKA"/>
    <property type="match status" value="1"/>
</dbReference>
<accession>A0ABU2AE72</accession>
<keyword evidence="13" id="KW-1185">Reference proteome</keyword>
<dbReference type="InterPro" id="IPR003661">
    <property type="entry name" value="HisK_dim/P_dom"/>
</dbReference>
<dbReference type="PRINTS" id="PR00344">
    <property type="entry name" value="BCTRLSENSOR"/>
</dbReference>
<evidence type="ECO:0000256" key="9">
    <source>
        <dbReference type="PROSITE-ProRule" id="PRU00169"/>
    </source>
</evidence>
<dbReference type="Proteomes" id="UP001180825">
    <property type="component" value="Unassembled WGS sequence"/>
</dbReference>
<dbReference type="EC" id="2.7.13.3" evidence="2"/>
<dbReference type="InterPro" id="IPR004358">
    <property type="entry name" value="Sig_transdc_His_kin-like_C"/>
</dbReference>
<reference evidence="12 13" key="1">
    <citation type="submission" date="2023-07" db="EMBL/GenBank/DDBJ databases">
        <title>Sorghum-associated microbial communities from plants grown in Nebraska, USA.</title>
        <authorList>
            <person name="Schachtman D."/>
        </authorList>
    </citation>
    <scope>NUCLEOTIDE SEQUENCE [LARGE SCALE GENOMIC DNA]</scope>
    <source>
        <strain evidence="12 13">BE316</strain>
    </source>
</reference>
<evidence type="ECO:0000256" key="2">
    <source>
        <dbReference type="ARBA" id="ARBA00012438"/>
    </source>
</evidence>
<dbReference type="InterPro" id="IPR001789">
    <property type="entry name" value="Sig_transdc_resp-reg_receiver"/>
</dbReference>
<dbReference type="SUPFAM" id="SSF52172">
    <property type="entry name" value="CheY-like"/>
    <property type="match status" value="1"/>
</dbReference>
<evidence type="ECO:0000256" key="3">
    <source>
        <dbReference type="ARBA" id="ARBA00022553"/>
    </source>
</evidence>
<protein>
    <recommendedName>
        <fullName evidence="2">histidine kinase</fullName>
        <ecNumber evidence="2">2.7.13.3</ecNumber>
    </recommendedName>
</protein>
<dbReference type="InterPro" id="IPR011006">
    <property type="entry name" value="CheY-like_superfamily"/>
</dbReference>
<dbReference type="Pfam" id="PF02518">
    <property type="entry name" value="HATPase_c"/>
    <property type="match status" value="1"/>
</dbReference>
<dbReference type="RefSeq" id="WP_310331447.1">
    <property type="nucleotide sequence ID" value="NZ_JAVDXV010000008.1"/>
</dbReference>
<dbReference type="EMBL" id="JAVDXV010000008">
    <property type="protein sequence ID" value="MDR7334782.1"/>
    <property type="molecule type" value="Genomic_DNA"/>
</dbReference>
<evidence type="ECO:0000256" key="4">
    <source>
        <dbReference type="ARBA" id="ARBA00022679"/>
    </source>
</evidence>
<dbReference type="SUPFAM" id="SSF47384">
    <property type="entry name" value="Homodimeric domain of signal transducing histidine kinase"/>
    <property type="match status" value="1"/>
</dbReference>
<dbReference type="Gene3D" id="1.10.287.130">
    <property type="match status" value="1"/>
</dbReference>
<dbReference type="SMART" id="SM00387">
    <property type="entry name" value="HATPase_c"/>
    <property type="match status" value="1"/>
</dbReference>
<keyword evidence="5" id="KW-0547">Nucleotide-binding</keyword>
<dbReference type="InterPro" id="IPR036890">
    <property type="entry name" value="HATPase_C_sf"/>
</dbReference>
<evidence type="ECO:0000259" key="11">
    <source>
        <dbReference type="PROSITE" id="PS50110"/>
    </source>
</evidence>
<dbReference type="Gene3D" id="3.30.565.10">
    <property type="entry name" value="Histidine kinase-like ATPase, C-terminal domain"/>
    <property type="match status" value="1"/>
</dbReference>
<keyword evidence="8" id="KW-0902">Two-component regulatory system</keyword>
<comment type="caution">
    <text evidence="12">The sequence shown here is derived from an EMBL/GenBank/DDBJ whole genome shotgun (WGS) entry which is preliminary data.</text>
</comment>
<dbReference type="InterPro" id="IPR005467">
    <property type="entry name" value="His_kinase_dom"/>
</dbReference>
<feature type="domain" description="Histidine kinase" evidence="10">
    <location>
        <begin position="376"/>
        <end position="593"/>
    </location>
</feature>
<name>A0ABU2AE72_9BURK</name>
<evidence type="ECO:0000313" key="12">
    <source>
        <dbReference type="EMBL" id="MDR7334782.1"/>
    </source>
</evidence>
<organism evidence="12 13">
    <name type="scientific">Roseateles asaccharophilus</name>
    <dbReference type="NCBI Taxonomy" id="582607"/>
    <lineage>
        <taxon>Bacteria</taxon>
        <taxon>Pseudomonadati</taxon>
        <taxon>Pseudomonadota</taxon>
        <taxon>Betaproteobacteria</taxon>
        <taxon>Burkholderiales</taxon>
        <taxon>Sphaerotilaceae</taxon>
        <taxon>Roseateles</taxon>
    </lineage>
</organism>
<evidence type="ECO:0000256" key="8">
    <source>
        <dbReference type="ARBA" id="ARBA00023012"/>
    </source>
</evidence>
<evidence type="ECO:0000256" key="5">
    <source>
        <dbReference type="ARBA" id="ARBA00022741"/>
    </source>
</evidence>
<evidence type="ECO:0000256" key="7">
    <source>
        <dbReference type="ARBA" id="ARBA00022840"/>
    </source>
</evidence>
<dbReference type="CDD" id="cd18774">
    <property type="entry name" value="PDC2_HK_sensor"/>
    <property type="match status" value="1"/>
</dbReference>
<evidence type="ECO:0000256" key="6">
    <source>
        <dbReference type="ARBA" id="ARBA00022777"/>
    </source>
</evidence>
<dbReference type="SMART" id="SM00448">
    <property type="entry name" value="REC"/>
    <property type="match status" value="1"/>
</dbReference>
<dbReference type="SUPFAM" id="SSF55874">
    <property type="entry name" value="ATPase domain of HSP90 chaperone/DNA topoisomerase II/histidine kinase"/>
    <property type="match status" value="1"/>
</dbReference>
<dbReference type="Pfam" id="PF00072">
    <property type="entry name" value="Response_reg"/>
    <property type="match status" value="1"/>
</dbReference>
<dbReference type="GO" id="GO:0016301">
    <property type="term" value="F:kinase activity"/>
    <property type="evidence" value="ECO:0007669"/>
    <property type="project" value="UniProtKB-KW"/>
</dbReference>
<gene>
    <name evidence="12" type="ORF">J2X21_003946</name>
</gene>
<keyword evidence="7" id="KW-0067">ATP-binding</keyword>
<feature type="domain" description="Response regulatory" evidence="11">
    <location>
        <begin position="615"/>
        <end position="725"/>
    </location>
</feature>
<evidence type="ECO:0000313" key="13">
    <source>
        <dbReference type="Proteomes" id="UP001180825"/>
    </source>
</evidence>